<feature type="domain" description="Peptidase M12A" evidence="12">
    <location>
        <begin position="65"/>
        <end position="260"/>
    </location>
</feature>
<evidence type="ECO:0000256" key="1">
    <source>
        <dbReference type="ARBA" id="ARBA00022670"/>
    </source>
</evidence>
<organism evidence="13 14">
    <name type="scientific">Ignelater luminosus</name>
    <name type="common">Cucubano</name>
    <name type="synonym">Pyrophorus luminosus</name>
    <dbReference type="NCBI Taxonomy" id="2038154"/>
    <lineage>
        <taxon>Eukaryota</taxon>
        <taxon>Metazoa</taxon>
        <taxon>Ecdysozoa</taxon>
        <taxon>Arthropoda</taxon>
        <taxon>Hexapoda</taxon>
        <taxon>Insecta</taxon>
        <taxon>Pterygota</taxon>
        <taxon>Neoptera</taxon>
        <taxon>Endopterygota</taxon>
        <taxon>Coleoptera</taxon>
        <taxon>Polyphaga</taxon>
        <taxon>Elateriformia</taxon>
        <taxon>Elateroidea</taxon>
        <taxon>Elateridae</taxon>
        <taxon>Agrypninae</taxon>
        <taxon>Pyrophorini</taxon>
        <taxon>Ignelater</taxon>
    </lineage>
</organism>
<dbReference type="GO" id="GO:0006508">
    <property type="term" value="P:proteolysis"/>
    <property type="evidence" value="ECO:0007669"/>
    <property type="project" value="UniProtKB-KW"/>
</dbReference>
<dbReference type="EMBL" id="VTPC01090128">
    <property type="protein sequence ID" value="KAF2884812.1"/>
    <property type="molecule type" value="Genomic_DNA"/>
</dbReference>
<comment type="caution">
    <text evidence="13">The sequence shown here is derived from an EMBL/GenBank/DDBJ whole genome shotgun (WGS) entry which is preliminary data.</text>
</comment>
<evidence type="ECO:0000313" key="14">
    <source>
        <dbReference type="Proteomes" id="UP000801492"/>
    </source>
</evidence>
<dbReference type="PROSITE" id="PS51864">
    <property type="entry name" value="ASTACIN"/>
    <property type="match status" value="1"/>
</dbReference>
<protein>
    <recommendedName>
        <fullName evidence="11">Metalloendopeptidase</fullName>
        <ecNumber evidence="11">3.4.24.-</ecNumber>
    </recommendedName>
</protein>
<evidence type="ECO:0000256" key="9">
    <source>
        <dbReference type="ARBA" id="ARBA00023180"/>
    </source>
</evidence>
<evidence type="ECO:0000313" key="13">
    <source>
        <dbReference type="EMBL" id="KAF2884812.1"/>
    </source>
</evidence>
<dbReference type="EC" id="3.4.24.-" evidence="11"/>
<dbReference type="Pfam" id="PF01400">
    <property type="entry name" value="Astacin"/>
    <property type="match status" value="1"/>
</dbReference>
<dbReference type="FunFam" id="3.40.390.10:FF:000015">
    <property type="entry name" value="Meprin A subunit"/>
    <property type="match status" value="1"/>
</dbReference>
<keyword evidence="9" id="KW-0325">Glycoprotein</keyword>
<evidence type="ECO:0000256" key="6">
    <source>
        <dbReference type="ARBA" id="ARBA00023049"/>
    </source>
</evidence>
<evidence type="ECO:0000256" key="3">
    <source>
        <dbReference type="ARBA" id="ARBA00022729"/>
    </source>
</evidence>
<evidence type="ECO:0000256" key="11">
    <source>
        <dbReference type="RuleBase" id="RU361183"/>
    </source>
</evidence>
<keyword evidence="3 11" id="KW-0732">Signal</keyword>
<dbReference type="CDD" id="cd04280">
    <property type="entry name" value="ZnMc_astacin_like"/>
    <property type="match status" value="1"/>
</dbReference>
<comment type="caution">
    <text evidence="10">Lacks conserved residue(s) required for the propagation of feature annotation.</text>
</comment>
<dbReference type="InterPro" id="IPR006026">
    <property type="entry name" value="Peptidase_Metallo"/>
</dbReference>
<feature type="chain" id="PRO_5035487749" description="Metalloendopeptidase" evidence="11">
    <location>
        <begin position="19"/>
        <end position="260"/>
    </location>
</feature>
<keyword evidence="6 10" id="KW-0482">Metalloprotease</keyword>
<dbReference type="SMART" id="SM00235">
    <property type="entry name" value="ZnMc"/>
    <property type="match status" value="1"/>
</dbReference>
<evidence type="ECO:0000256" key="8">
    <source>
        <dbReference type="ARBA" id="ARBA00023157"/>
    </source>
</evidence>
<keyword evidence="1 10" id="KW-0645">Protease</keyword>
<feature type="binding site" evidence="10">
    <location>
        <position position="168"/>
    </location>
    <ligand>
        <name>Zn(2+)</name>
        <dbReference type="ChEBI" id="CHEBI:29105"/>
        <note>catalytic</note>
    </ligand>
</feature>
<keyword evidence="2 10" id="KW-0479">Metal-binding</keyword>
<accession>A0A8K0CIY0</accession>
<keyword evidence="7" id="KW-0865">Zymogen</keyword>
<dbReference type="OrthoDB" id="6665824at2759"/>
<comment type="cofactor">
    <cofactor evidence="10 11">
        <name>Zn(2+)</name>
        <dbReference type="ChEBI" id="CHEBI:29105"/>
    </cofactor>
    <text evidence="10 11">Binds 1 zinc ion per subunit.</text>
</comment>
<dbReference type="AlphaFoldDB" id="A0A8K0CIY0"/>
<evidence type="ECO:0000259" key="12">
    <source>
        <dbReference type="PROSITE" id="PS51864"/>
    </source>
</evidence>
<dbReference type="InterPro" id="IPR001506">
    <property type="entry name" value="Peptidase_M12A"/>
</dbReference>
<gene>
    <name evidence="13" type="ORF">ILUMI_21345</name>
</gene>
<dbReference type="SUPFAM" id="SSF55486">
    <property type="entry name" value="Metalloproteases ('zincins'), catalytic domain"/>
    <property type="match status" value="1"/>
</dbReference>
<dbReference type="Gene3D" id="3.40.390.10">
    <property type="entry name" value="Collagenase (Catalytic Domain)"/>
    <property type="match status" value="1"/>
</dbReference>
<dbReference type="GO" id="GO:0008270">
    <property type="term" value="F:zinc ion binding"/>
    <property type="evidence" value="ECO:0007669"/>
    <property type="project" value="UniProtKB-UniRule"/>
</dbReference>
<evidence type="ECO:0000256" key="4">
    <source>
        <dbReference type="ARBA" id="ARBA00022801"/>
    </source>
</evidence>
<evidence type="ECO:0000256" key="2">
    <source>
        <dbReference type="ARBA" id="ARBA00022723"/>
    </source>
</evidence>
<evidence type="ECO:0000256" key="10">
    <source>
        <dbReference type="PROSITE-ProRule" id="PRU01211"/>
    </source>
</evidence>
<evidence type="ECO:0000256" key="5">
    <source>
        <dbReference type="ARBA" id="ARBA00022833"/>
    </source>
</evidence>
<evidence type="ECO:0000256" key="7">
    <source>
        <dbReference type="ARBA" id="ARBA00023145"/>
    </source>
</evidence>
<dbReference type="PANTHER" id="PTHR10127:SF780">
    <property type="entry name" value="METALLOENDOPEPTIDASE"/>
    <property type="match status" value="1"/>
</dbReference>
<name>A0A8K0CIY0_IGNLU</name>
<keyword evidence="8" id="KW-1015">Disulfide bond</keyword>
<feature type="signal peptide" evidence="11">
    <location>
        <begin position="1"/>
        <end position="18"/>
    </location>
</feature>
<dbReference type="InterPro" id="IPR034035">
    <property type="entry name" value="Astacin-like_dom"/>
</dbReference>
<reference evidence="13" key="1">
    <citation type="submission" date="2019-08" db="EMBL/GenBank/DDBJ databases">
        <title>The genome of the North American firefly Photinus pyralis.</title>
        <authorList>
            <consortium name="Photinus pyralis genome working group"/>
            <person name="Fallon T.R."/>
            <person name="Sander Lower S.E."/>
            <person name="Weng J.-K."/>
        </authorList>
    </citation>
    <scope>NUCLEOTIDE SEQUENCE</scope>
    <source>
        <strain evidence="13">TRF0915ILg1</strain>
        <tissue evidence="13">Whole body</tissue>
    </source>
</reference>
<dbReference type="Proteomes" id="UP000801492">
    <property type="component" value="Unassembled WGS sequence"/>
</dbReference>
<feature type="binding site" evidence="10">
    <location>
        <position position="158"/>
    </location>
    <ligand>
        <name>Zn(2+)</name>
        <dbReference type="ChEBI" id="CHEBI:29105"/>
        <note>catalytic</note>
    </ligand>
</feature>
<sequence length="260" mass="29818">MKFAQYIAAAVLLQCALSLPASHYKPLTPEEAERLAAWTPESKQAMWQLSGQYEGDMIIQQGIRNGVIDTRLRWPNREIPYEFSGDFTESEKQYIAQTLATEFAKTCITVRPRRAGDDDYVFITGQDTGCWSWVGRLGGRQELNLKRNGCIWYNTIIHEMLHAAGFYHQQSATERDDYVAIQWQNIMQGTEHNFDKYPADMISSFGEEYDYASIMHYDKYAFSANGQPTIIPTKDPNAEIGKSQYLSRTDINKLNKMYGC</sequence>
<dbReference type="GO" id="GO:0004222">
    <property type="term" value="F:metalloendopeptidase activity"/>
    <property type="evidence" value="ECO:0007669"/>
    <property type="project" value="UniProtKB-UniRule"/>
</dbReference>
<keyword evidence="14" id="KW-1185">Reference proteome</keyword>
<keyword evidence="4 10" id="KW-0378">Hydrolase</keyword>
<feature type="binding site" evidence="10">
    <location>
        <position position="162"/>
    </location>
    <ligand>
        <name>Zn(2+)</name>
        <dbReference type="ChEBI" id="CHEBI:29105"/>
        <note>catalytic</note>
    </ligand>
</feature>
<keyword evidence="5 10" id="KW-0862">Zinc</keyword>
<dbReference type="InterPro" id="IPR024079">
    <property type="entry name" value="MetalloPept_cat_dom_sf"/>
</dbReference>
<dbReference type="PRINTS" id="PR00480">
    <property type="entry name" value="ASTACIN"/>
</dbReference>
<proteinExistence type="predicted"/>
<dbReference type="PANTHER" id="PTHR10127">
    <property type="entry name" value="DISCOIDIN, CUB, EGF, LAMININ , AND ZINC METALLOPROTEASE DOMAIN CONTAINING"/>
    <property type="match status" value="1"/>
</dbReference>
<feature type="active site" evidence="10">
    <location>
        <position position="159"/>
    </location>
</feature>